<feature type="domain" description="Peptidase S8/S53" evidence="8">
    <location>
        <begin position="244"/>
        <end position="544"/>
    </location>
</feature>
<dbReference type="AlphaFoldDB" id="A0A939DCM7"/>
<feature type="active site" description="Charge relay system" evidence="5">
    <location>
        <position position="293"/>
    </location>
</feature>
<evidence type="ECO:0000256" key="2">
    <source>
        <dbReference type="ARBA" id="ARBA00022670"/>
    </source>
</evidence>
<gene>
    <name evidence="9" type="ORF">JYP50_00900</name>
</gene>
<sequence length="663" mass="71401">MLKHNLALALLAVLALSPLTGQADEAPLRVMLQGESSSQLSTLVELKGGTVTHNLHIINAVGALVSRQQLEAIVDSPLVSRHIDDLSLTPPPPVQEACNVGGALELDFDKDALHWRLYNKGSDTVALETLRMHWPGRLGELRKATLDGTDLMPGQSLPPGPDKVELTVPQGIEARINSEHLLTFQFSHFKGSPPSIEQHEIDLEAEFTGGCVTELIPGYAEYGSDTYYPTVSGAAELHQHGVTGRGVAVAVLDSGLWEHENLTRDTRGRQRIAGRYDAIADIADSEVFDESGHGTHMTSVLANSGAVTRKGAPENSFMGIAPDVDIVAVKAFNKTGKGDFLDIVRGIQWVVDNRERLGIRVLNLSFAARPRWPYWLDPINQALMRAWQAGIVVVAAAGNEGPDAMTVGSPGNLPYIITVGAVTDSWTPNDRNDDYVPDFSSRGPTPSGHIKPDIVAPGGHISGITRPGSTLTQEHPDYLLNNGEFVMTGTSQASALVSGIASLLLQLEPDLTPDDVKCKLISSAEFAINRDGRLAYSPFQQGNGYASATRAVTLGKRGCGNVDMDLAQEIDNIQHYEGPAIITEDGSATLPGLSELYAGKPSAKGPSDDRRWGVKAHIERKNGPSPEEASPIDWTQHYLEEKSAIDRLARQRPAHPGKAPDRQ</sequence>
<dbReference type="Gene3D" id="3.40.50.200">
    <property type="entry name" value="Peptidase S8/S53 domain"/>
    <property type="match status" value="1"/>
</dbReference>
<dbReference type="PROSITE" id="PS51892">
    <property type="entry name" value="SUBTILASE"/>
    <property type="match status" value="1"/>
</dbReference>
<dbReference type="GO" id="GO:0006508">
    <property type="term" value="P:proteolysis"/>
    <property type="evidence" value="ECO:0007669"/>
    <property type="project" value="UniProtKB-KW"/>
</dbReference>
<keyword evidence="10" id="KW-1185">Reference proteome</keyword>
<evidence type="ECO:0000256" key="3">
    <source>
        <dbReference type="ARBA" id="ARBA00022801"/>
    </source>
</evidence>
<evidence type="ECO:0000256" key="6">
    <source>
        <dbReference type="SAM" id="MobiDB-lite"/>
    </source>
</evidence>
<evidence type="ECO:0000256" key="5">
    <source>
        <dbReference type="PROSITE-ProRule" id="PRU01240"/>
    </source>
</evidence>
<dbReference type="InterPro" id="IPR015500">
    <property type="entry name" value="Peptidase_S8_subtilisin-rel"/>
</dbReference>
<dbReference type="PANTHER" id="PTHR43806">
    <property type="entry name" value="PEPTIDASE S8"/>
    <property type="match status" value="1"/>
</dbReference>
<dbReference type="PROSITE" id="PS00136">
    <property type="entry name" value="SUBTILASE_ASP"/>
    <property type="match status" value="1"/>
</dbReference>
<keyword evidence="4 5" id="KW-0720">Serine protease</keyword>
<feature type="compositionally biased region" description="Basic and acidic residues" evidence="6">
    <location>
        <begin position="606"/>
        <end position="622"/>
    </location>
</feature>
<keyword evidence="7" id="KW-0732">Signal</keyword>
<evidence type="ECO:0000259" key="8">
    <source>
        <dbReference type="Pfam" id="PF00082"/>
    </source>
</evidence>
<keyword evidence="2 5" id="KW-0645">Protease</keyword>
<feature type="compositionally biased region" description="Basic and acidic residues" evidence="6">
    <location>
        <begin position="638"/>
        <end position="649"/>
    </location>
</feature>
<dbReference type="SUPFAM" id="SSF52743">
    <property type="entry name" value="Subtilisin-like"/>
    <property type="match status" value="1"/>
</dbReference>
<evidence type="ECO:0000256" key="1">
    <source>
        <dbReference type="ARBA" id="ARBA00011073"/>
    </source>
</evidence>
<organism evidence="9 10">
    <name type="scientific">Parahaliea mediterranea</name>
    <dbReference type="NCBI Taxonomy" id="651086"/>
    <lineage>
        <taxon>Bacteria</taxon>
        <taxon>Pseudomonadati</taxon>
        <taxon>Pseudomonadota</taxon>
        <taxon>Gammaproteobacteria</taxon>
        <taxon>Cellvibrionales</taxon>
        <taxon>Halieaceae</taxon>
        <taxon>Parahaliea</taxon>
    </lineage>
</organism>
<accession>A0A939DCM7</accession>
<evidence type="ECO:0000313" key="9">
    <source>
        <dbReference type="EMBL" id="MBN7795127.1"/>
    </source>
</evidence>
<feature type="active site" description="Charge relay system" evidence="5">
    <location>
        <position position="491"/>
    </location>
</feature>
<dbReference type="InterPro" id="IPR023827">
    <property type="entry name" value="Peptidase_S8_Asp-AS"/>
</dbReference>
<name>A0A939DCM7_9GAMM</name>
<dbReference type="RefSeq" id="WP_206558568.1">
    <property type="nucleotide sequence ID" value="NZ_JAFKCZ010000001.1"/>
</dbReference>
<feature type="active site" description="Charge relay system" evidence="5">
    <location>
        <position position="253"/>
    </location>
</feature>
<feature type="region of interest" description="Disordered" evidence="6">
    <location>
        <begin position="597"/>
        <end position="663"/>
    </location>
</feature>
<dbReference type="InterPro" id="IPR050131">
    <property type="entry name" value="Peptidase_S8_subtilisin-like"/>
</dbReference>
<dbReference type="Pfam" id="PF00082">
    <property type="entry name" value="Peptidase_S8"/>
    <property type="match status" value="1"/>
</dbReference>
<proteinExistence type="inferred from homology"/>
<dbReference type="InterPro" id="IPR036852">
    <property type="entry name" value="Peptidase_S8/S53_dom_sf"/>
</dbReference>
<protein>
    <submittedName>
        <fullName evidence="9">S8 family peptidase</fullName>
    </submittedName>
</protein>
<feature type="signal peptide" evidence="7">
    <location>
        <begin position="1"/>
        <end position="23"/>
    </location>
</feature>
<dbReference type="GO" id="GO:0004252">
    <property type="term" value="F:serine-type endopeptidase activity"/>
    <property type="evidence" value="ECO:0007669"/>
    <property type="project" value="UniProtKB-UniRule"/>
</dbReference>
<evidence type="ECO:0000256" key="7">
    <source>
        <dbReference type="SAM" id="SignalP"/>
    </source>
</evidence>
<dbReference type="PANTHER" id="PTHR43806:SF65">
    <property type="entry name" value="SERINE PROTEASE APRX"/>
    <property type="match status" value="1"/>
</dbReference>
<dbReference type="EMBL" id="JAFKCZ010000001">
    <property type="protein sequence ID" value="MBN7795127.1"/>
    <property type="molecule type" value="Genomic_DNA"/>
</dbReference>
<comment type="similarity">
    <text evidence="1 5">Belongs to the peptidase S8 family.</text>
</comment>
<dbReference type="PRINTS" id="PR00723">
    <property type="entry name" value="SUBTILISIN"/>
</dbReference>
<keyword evidence="3 5" id="KW-0378">Hydrolase</keyword>
<dbReference type="Proteomes" id="UP000664303">
    <property type="component" value="Unassembled WGS sequence"/>
</dbReference>
<dbReference type="CDD" id="cd07487">
    <property type="entry name" value="Peptidases_S8_1"/>
    <property type="match status" value="1"/>
</dbReference>
<comment type="caution">
    <text evidence="9">The sequence shown here is derived from an EMBL/GenBank/DDBJ whole genome shotgun (WGS) entry which is preliminary data.</text>
</comment>
<reference evidence="9" key="1">
    <citation type="submission" date="2021-02" db="EMBL/GenBank/DDBJ databases">
        <title>PHA producing bacteria isolated from coastal sediment in Guangdong, Shenzhen.</title>
        <authorList>
            <person name="Zheng W."/>
            <person name="Yu S."/>
            <person name="Huang Y."/>
        </authorList>
    </citation>
    <scope>NUCLEOTIDE SEQUENCE</scope>
    <source>
        <strain evidence="9">TN14-10</strain>
    </source>
</reference>
<evidence type="ECO:0000313" key="10">
    <source>
        <dbReference type="Proteomes" id="UP000664303"/>
    </source>
</evidence>
<feature type="chain" id="PRO_5037579874" evidence="7">
    <location>
        <begin position="24"/>
        <end position="663"/>
    </location>
</feature>
<evidence type="ECO:0000256" key="4">
    <source>
        <dbReference type="ARBA" id="ARBA00022825"/>
    </source>
</evidence>
<dbReference type="InterPro" id="IPR000209">
    <property type="entry name" value="Peptidase_S8/S53_dom"/>
</dbReference>